<evidence type="ECO:0000313" key="8">
    <source>
        <dbReference type="EMBL" id="VIO93633.1"/>
    </source>
</evidence>
<feature type="domain" description="PDZ" evidence="7">
    <location>
        <begin position="1335"/>
        <end position="1417"/>
    </location>
</feature>
<dbReference type="FunFam" id="2.30.42.10:FF:000038">
    <property type="entry name" value="Multiple PDZ domain protein isoform X1"/>
    <property type="match status" value="1"/>
</dbReference>
<dbReference type="SUPFAM" id="SSF50156">
    <property type="entry name" value="PDZ domain-like"/>
    <property type="match status" value="8"/>
</dbReference>
<dbReference type="SMART" id="SM00228">
    <property type="entry name" value="PDZ"/>
    <property type="match status" value="8"/>
</dbReference>
<keyword evidence="9" id="KW-1185">Reference proteome</keyword>
<dbReference type="CDD" id="cd06671">
    <property type="entry name" value="PDZ7_MUPP1-PD6_PATJ-like"/>
    <property type="match status" value="1"/>
</dbReference>
<evidence type="ECO:0000256" key="3">
    <source>
        <dbReference type="ARBA" id="ARBA00022737"/>
    </source>
</evidence>
<feature type="compositionally biased region" description="Polar residues" evidence="6">
    <location>
        <begin position="1493"/>
        <end position="1506"/>
    </location>
</feature>
<dbReference type="GeneID" id="6100284"/>
<reference evidence="9" key="1">
    <citation type="journal article" date="2007" name="Science">
        <title>Draft genome of the filarial nematode parasite Brugia malayi.</title>
        <authorList>
            <person name="Ghedin E."/>
            <person name="Wang S."/>
            <person name="Spiro D."/>
            <person name="Caler E."/>
            <person name="Zhao Q."/>
            <person name="Crabtree J."/>
            <person name="Allen J.E."/>
            <person name="Delcher A.L."/>
            <person name="Guiliano D.B."/>
            <person name="Miranda-Saavedra D."/>
            <person name="Angiuoli S.V."/>
            <person name="Creasy T."/>
            <person name="Amedeo P."/>
            <person name="Haas B."/>
            <person name="El-Sayed N.M."/>
            <person name="Wortman J.R."/>
            <person name="Feldblyum T."/>
            <person name="Tallon L."/>
            <person name="Schatz M."/>
            <person name="Shumway M."/>
            <person name="Koo H."/>
            <person name="Salzberg S.L."/>
            <person name="Schobel S."/>
            <person name="Pertea M."/>
            <person name="Pop M."/>
            <person name="White O."/>
            <person name="Barton G.J."/>
            <person name="Carlow C.K."/>
            <person name="Crawford M.J."/>
            <person name="Daub J."/>
            <person name="Dimmic M.W."/>
            <person name="Estes C.F."/>
            <person name="Foster J.M."/>
            <person name="Ganatra M."/>
            <person name="Gregory W.F."/>
            <person name="Johnson N.M."/>
            <person name="Jin J."/>
            <person name="Komuniecki R."/>
            <person name="Korf I."/>
            <person name="Kumar S."/>
            <person name="Laney S."/>
            <person name="Li B.W."/>
            <person name="Li W."/>
            <person name="Lindblom T.H."/>
            <person name="Lustigman S."/>
            <person name="Ma D."/>
            <person name="Maina C.V."/>
            <person name="Martin D.M."/>
            <person name="McCarter J.P."/>
            <person name="McReynolds L."/>
            <person name="Mitreva M."/>
            <person name="Nutman T.B."/>
            <person name="Parkinson J."/>
            <person name="Peregrin-Alvarez J.M."/>
            <person name="Poole C."/>
            <person name="Ren Q."/>
            <person name="Saunders L."/>
            <person name="Sluder A.E."/>
            <person name="Smith K."/>
            <person name="Stanke M."/>
            <person name="Unnasch T.R."/>
            <person name="Ware J."/>
            <person name="Wei A.D."/>
            <person name="Weil G."/>
            <person name="Williams D.J."/>
            <person name="Zhang Y."/>
            <person name="Williams S.A."/>
            <person name="Fraser-Liggett C."/>
            <person name="Slatko B."/>
            <person name="Blaxter M.L."/>
            <person name="Scott A.L."/>
        </authorList>
    </citation>
    <scope>NUCLEOTIDE SEQUENCE</scope>
    <source>
        <strain evidence="9">FR3</strain>
    </source>
</reference>
<dbReference type="Gene3D" id="2.30.42.10">
    <property type="match status" value="8"/>
</dbReference>
<dbReference type="AlphaFoldDB" id="A0A4E9FKG1"/>
<feature type="compositionally biased region" description="Polar residues" evidence="6">
    <location>
        <begin position="1514"/>
        <end position="1526"/>
    </location>
</feature>
<protein>
    <submittedName>
        <fullName evidence="8 10">PDZ domain containing protein</fullName>
    </submittedName>
</protein>
<evidence type="ECO:0000313" key="9">
    <source>
        <dbReference type="Proteomes" id="UP000006672"/>
    </source>
</evidence>
<accession>A0A4E9FKG1</accession>
<dbReference type="CDD" id="cd06670">
    <property type="entry name" value="PDZ6_MUPP1-like"/>
    <property type="match status" value="1"/>
</dbReference>
<dbReference type="InterPro" id="IPR001478">
    <property type="entry name" value="PDZ"/>
</dbReference>
<dbReference type="OrthoDB" id="6022242at2759"/>
<dbReference type="WBParaSite" id="Bm2889.1">
    <property type="protein sequence ID" value="Bm2889.1"/>
    <property type="gene ID" value="WBGene00223150"/>
</dbReference>
<dbReference type="EMBL" id="CAAKNF010000193">
    <property type="protein sequence ID" value="VIO93633.1"/>
    <property type="molecule type" value="Genomic_DNA"/>
</dbReference>
<dbReference type="CDD" id="cd06674">
    <property type="entry name" value="PDZ11_MUPP1-PDZ9_PATJ-like"/>
    <property type="match status" value="1"/>
</dbReference>
<feature type="region of interest" description="Disordered" evidence="6">
    <location>
        <begin position="1493"/>
        <end position="1538"/>
    </location>
</feature>
<gene>
    <name evidence="8" type="primary">Bm2889</name>
    <name evidence="8" type="ORF">BM_BM2889</name>
</gene>
<feature type="domain" description="PDZ" evidence="7">
    <location>
        <begin position="812"/>
        <end position="908"/>
    </location>
</feature>
<keyword evidence="4" id="KW-0472">Membrane</keyword>
<keyword evidence="2" id="KW-0597">Phosphoprotein</keyword>
<evidence type="ECO:0000256" key="1">
    <source>
        <dbReference type="ARBA" id="ARBA00004370"/>
    </source>
</evidence>
<feature type="domain" description="PDZ" evidence="7">
    <location>
        <begin position="1235"/>
        <end position="1318"/>
    </location>
</feature>
<comment type="subcellular location">
    <subcellularLocation>
        <location evidence="1">Membrane</location>
    </subcellularLocation>
</comment>
<proteinExistence type="predicted"/>
<reference evidence="10" key="3">
    <citation type="submission" date="2022-04" db="UniProtKB">
        <authorList>
            <consortium name="WormBaseParasite"/>
        </authorList>
    </citation>
    <scope>IDENTIFICATION</scope>
</reference>
<dbReference type="GO" id="GO:0016020">
    <property type="term" value="C:membrane"/>
    <property type="evidence" value="ECO:0007669"/>
    <property type="project" value="UniProtKB-SubCell"/>
</dbReference>
<feature type="coiled-coil region" evidence="5">
    <location>
        <begin position="918"/>
        <end position="945"/>
    </location>
</feature>
<dbReference type="RefSeq" id="XP_042934424.1">
    <property type="nucleotide sequence ID" value="XM_043078490.1"/>
</dbReference>
<sequence length="1640" mass="181014">MLQRQEAITQVIDVQSTLRDVVADWKQRLGCEFEVISVDLIPDKCEDGGLGISLEGTVDILNGAQLCPHHYIDSLRPGGPAAFSNVLRSGDELLQANDVVLYGESHVTVTQALIKAATTSQRVRLTVARKIQTVNVFMPRPEESLPIAYPLLATTDDRLVKAKSESCITKTLDSTRAVLEQVSRRLRSRSLQLFNGLAIWRCVPLIVQLEKDNRGLGFSIVDYQDPLHPGQSVIVIRSLVPGGLAQADGRIIPGDRLMFVNDEDLSNSTLEHAVAVLKSAPDGLVRLGIAKPIPIEEFGNGTDGHSPLISRSERVLAKGSSPRSRRRHRKQVVSYTSSQETVWLGATEYRRQYHLQNYNQSSGSLTPSTPRACNISLNESHLSMTSWSPCSTRSISPCGSPLHLRGSWAYDIVYLPPSLERSIKIQKGALSLGITLNAEIDKGINGCQVKSICSKKAIGRDGRVQVNDYIVKVNMESLRNVTNSQARAILKRTNLIGTQCNITYITASDAKIWKEKYHHEMDYQLPIVNRLSPKIFPKFYRCSYYDEKAMMIDMEQQQQQQRQQQQQQQDDDDSFDNDMLISASSDVSSMMKKGLNDDIVNGGKLIEIFVYNLVEAILKDIWLELLASEHLPKAINLNLSGKEFQSSLLSELIEATPSTSAAPQIHRQSTSFKRRQDSLENLHRKTDQELISDKISGSFLNETEFENGKNDSLILVKEKNCEMNRRINDTIDGWQKKSATQISVGSKNVECENEQLIIKNEIKRNSLIDAELINPSMATILLNDSSVISPVSSELNLSEKSNRFKIWGQTRTVVLHREPNQSFGISIVGGRVEVSHKSGQSGTTSTVSGIFIKSVLPNSPAGHSNMMNMGDRVISVNDHDLREATHEEAVQVIKNAKNPVKFVVQSLHSFPSQSDDINEENDEEREECEKNLTNWQSEMDECDNSGSNTEAFNILDNSTKDNNAQMITDELSSYGGKMITIDETPRRISVASKFESEGKNQFEFDNTSNVITKTSINMNEEKFEGMKSLEQNQTTMESGNMNDTTRRHGIDPDSAAALPKRANDPEEEDQFFYTKDKISRKYGNLLGDTILLKLDKLPRGGLGLSLASNHDHDHDRMNVLVVAVKSTCPLSVKIGDELLEVNGKVLIGLSHLDASSIMRECCEDGILELLVLRRFEALAITLDSKKLDENNTIGNESQMSSSADEMNAQHSIEDVNKSSRQNESNVGIETGRETLIEIDKDGKGLGLSIVGGSDTVLGTVVIHEVYPDGAAAVDGRLKPGDQVLEVNGVSLRGVSHEQAILLLRRTPTKVSLLVYRDVNLQLSLLDPTQIYNIFEMELTKKPGRGLGLSIVGRKNEPGVYVSEVVKGGAAEADGRLIQGDQILAVNGQDVASAMQEDVAAKLKACTGRVTLKVGRWKLTEAANKVHAATTTEAALSDNKQQYSVDITTQQQTKLIATTPKIKLFAPNNNENNSNLITTTNDRKTISITVAKSQLSTNEENQQSQITYADLSPVTEESSSGADQKSSMADEESSSVTSIGQNKEIELIKELNEENSDSLLMMLKKIPDQQLGMGIGKRTRGILVTSLQPGSIAAEKLKVGDRLMAVNGVAITDQLSAVALVKASGKKLWLQISRPRIYQNP</sequence>
<evidence type="ECO:0000256" key="6">
    <source>
        <dbReference type="SAM" id="MobiDB-lite"/>
    </source>
</evidence>
<dbReference type="PROSITE" id="PS50106">
    <property type="entry name" value="PDZ"/>
    <property type="match status" value="8"/>
</dbReference>
<dbReference type="CDD" id="cd06669">
    <property type="entry name" value="PDZ5_MUPP1-like"/>
    <property type="match status" value="1"/>
</dbReference>
<feature type="region of interest" description="Disordered" evidence="6">
    <location>
        <begin position="554"/>
        <end position="578"/>
    </location>
</feature>
<keyword evidence="5" id="KW-0175">Coiled coil</keyword>
<accession>A0A8L7T0Q5</accession>
<keyword evidence="3" id="KW-0677">Repeat</keyword>
<evidence type="ECO:0000256" key="2">
    <source>
        <dbReference type="ARBA" id="ARBA00022553"/>
    </source>
</evidence>
<dbReference type="FunFam" id="2.30.42.10:FF:000070">
    <property type="entry name" value="Multiple PDZ domain protein"/>
    <property type="match status" value="1"/>
</dbReference>
<reference evidence="8" key="2">
    <citation type="submission" date="2019-04" db="EMBL/GenBank/DDBJ databases">
        <authorList>
            <person name="Howe K."/>
            <person name="Paulini M."/>
            <person name="Williams G."/>
        </authorList>
    </citation>
    <scope>NUCLEOTIDE SEQUENCE [LARGE SCALE GENOMIC DNA]</scope>
    <source>
        <strain evidence="8">FR3</strain>
    </source>
</reference>
<dbReference type="KEGG" id="bmy:BM_BM2889"/>
<dbReference type="PANTHER" id="PTHR19964:SF92">
    <property type="entry name" value="PATJ HOMOLOG"/>
    <property type="match status" value="1"/>
</dbReference>
<dbReference type="GO" id="GO:0030424">
    <property type="term" value="C:axon"/>
    <property type="evidence" value="ECO:0007669"/>
    <property type="project" value="EnsemblMetazoa"/>
</dbReference>
<organism evidence="8">
    <name type="scientific">Brugia malayi</name>
    <name type="common">Filarial nematode worm</name>
    <dbReference type="NCBI Taxonomy" id="6279"/>
    <lineage>
        <taxon>Eukaryota</taxon>
        <taxon>Metazoa</taxon>
        <taxon>Ecdysozoa</taxon>
        <taxon>Nematoda</taxon>
        <taxon>Chromadorea</taxon>
        <taxon>Rhabditida</taxon>
        <taxon>Spirurina</taxon>
        <taxon>Spiruromorpha</taxon>
        <taxon>Filarioidea</taxon>
        <taxon>Onchocercidae</taxon>
        <taxon>Brugia</taxon>
    </lineage>
</organism>
<dbReference type="Proteomes" id="UP000006672">
    <property type="component" value="Unassembled WGS sequence"/>
</dbReference>
<name>A0A4E9FKG1_BRUMA</name>
<evidence type="ECO:0000256" key="4">
    <source>
        <dbReference type="ARBA" id="ARBA00023136"/>
    </source>
</evidence>
<feature type="domain" description="PDZ" evidence="7">
    <location>
        <begin position="1091"/>
        <end position="1160"/>
    </location>
</feature>
<dbReference type="PANTHER" id="PTHR19964">
    <property type="entry name" value="MULTIPLE PDZ DOMAIN PROTEIN"/>
    <property type="match status" value="1"/>
</dbReference>
<dbReference type="CTD" id="6100284"/>
<dbReference type="CDD" id="cd06673">
    <property type="entry name" value="PDZ10_MUPP1-PDZ8_PATJ-like"/>
    <property type="match status" value="1"/>
</dbReference>
<evidence type="ECO:0000256" key="5">
    <source>
        <dbReference type="SAM" id="Coils"/>
    </source>
</evidence>
<dbReference type="Pfam" id="PF00595">
    <property type="entry name" value="PDZ"/>
    <property type="match status" value="6"/>
</dbReference>
<feature type="domain" description="PDZ" evidence="7">
    <location>
        <begin position="37"/>
        <end position="131"/>
    </location>
</feature>
<feature type="compositionally biased region" description="Low complexity" evidence="6">
    <location>
        <begin position="556"/>
        <end position="568"/>
    </location>
</feature>
<feature type="domain" description="PDZ" evidence="7">
    <location>
        <begin position="206"/>
        <end position="282"/>
    </location>
</feature>
<evidence type="ECO:0000313" key="10">
    <source>
        <dbReference type="WBParaSite" id="Bm2889.1"/>
    </source>
</evidence>
<dbReference type="InterPro" id="IPR051342">
    <property type="entry name" value="PDZ_scaffold"/>
</dbReference>
<feature type="domain" description="PDZ" evidence="7">
    <location>
        <begin position="422"/>
        <end position="493"/>
    </location>
</feature>
<dbReference type="InterPro" id="IPR036034">
    <property type="entry name" value="PDZ_sf"/>
</dbReference>
<feature type="region of interest" description="Disordered" evidence="6">
    <location>
        <begin position="1036"/>
        <end position="1068"/>
    </location>
</feature>
<dbReference type="GO" id="GO:0032794">
    <property type="term" value="F:GTPase activating protein binding"/>
    <property type="evidence" value="ECO:0007669"/>
    <property type="project" value="EnsemblMetazoa"/>
</dbReference>
<feature type="domain" description="PDZ" evidence="7">
    <location>
        <begin position="1559"/>
        <end position="1635"/>
    </location>
</feature>
<evidence type="ECO:0000259" key="7">
    <source>
        <dbReference type="PROSITE" id="PS50106"/>
    </source>
</evidence>